<dbReference type="Pfam" id="PF05049">
    <property type="entry name" value="IIGP"/>
    <property type="match status" value="1"/>
</dbReference>
<dbReference type="GO" id="GO:0005525">
    <property type="term" value="F:GTP binding"/>
    <property type="evidence" value="ECO:0007669"/>
    <property type="project" value="UniProtKB-KW"/>
</dbReference>
<evidence type="ECO:0000313" key="7">
    <source>
        <dbReference type="Proteomes" id="UP000076871"/>
    </source>
</evidence>
<dbReference type="OrthoDB" id="422720at2759"/>
<dbReference type="SUPFAM" id="SSF52540">
    <property type="entry name" value="P-loop containing nucleoside triphosphate hydrolases"/>
    <property type="match status" value="1"/>
</dbReference>
<dbReference type="InterPro" id="IPR007743">
    <property type="entry name" value="Immunity-related_GTPase-like"/>
</dbReference>
<feature type="domain" description="IRG-type G" evidence="5">
    <location>
        <begin position="112"/>
        <end position="323"/>
    </location>
</feature>
<proteinExistence type="inferred from homology"/>
<sequence>MSQDQADAHSFLWKIAGDSLKAVGRSIKGRFTSILMSINAQDKIPSEVTTTGHERLIDDDVRGVGSEIDQTRPCTEASRSIAASRESPRIVGLAVSADERERKKRELKYEEGFFHCAVAGVPGSGKSSLLNALRGLRNNELGSAPTGIMEKTSVTIRYVDQNTAMHLPFAWYDIPGAGSLTVPEWTYFKDQGMYIFDAVIVLVDTRFTETDIAILRNCKLYRIPAFIVRSKANQHIRNIVDDLARQEDESDSQIWERARQHFIRRTKENIRRNLEGAQLPPMKVYIVDKEPMVQIVMDWDHSTETKPSGLIHEEELWLDLVKEAGDKSRLIK</sequence>
<dbReference type="InterPro" id="IPR030385">
    <property type="entry name" value="G_IRG_dom"/>
</dbReference>
<dbReference type="PANTHER" id="PTHR32341">
    <property type="entry name" value="INTERFERON-INDUCIBLE GTPASE"/>
    <property type="match status" value="1"/>
</dbReference>
<dbReference type="STRING" id="1314785.A0A165C8G1"/>
<evidence type="ECO:0000313" key="6">
    <source>
        <dbReference type="EMBL" id="KZT02382.1"/>
    </source>
</evidence>
<dbReference type="GO" id="GO:0016787">
    <property type="term" value="F:hydrolase activity"/>
    <property type="evidence" value="ECO:0007669"/>
    <property type="project" value="UniProtKB-KW"/>
</dbReference>
<evidence type="ECO:0000256" key="3">
    <source>
        <dbReference type="ARBA" id="ARBA00022801"/>
    </source>
</evidence>
<comment type="similarity">
    <text evidence="1">Belongs to the TRAFAC class dynamin-like GTPase superfamily. IRG family.</text>
</comment>
<reference evidence="6 7" key="1">
    <citation type="journal article" date="2016" name="Mol. Biol. Evol.">
        <title>Comparative Genomics of Early-Diverging Mushroom-Forming Fungi Provides Insights into the Origins of Lignocellulose Decay Capabilities.</title>
        <authorList>
            <person name="Nagy L.G."/>
            <person name="Riley R."/>
            <person name="Tritt A."/>
            <person name="Adam C."/>
            <person name="Daum C."/>
            <person name="Floudas D."/>
            <person name="Sun H."/>
            <person name="Yadav J.S."/>
            <person name="Pangilinan J."/>
            <person name="Larsson K.H."/>
            <person name="Matsuura K."/>
            <person name="Barry K."/>
            <person name="Labutti K."/>
            <person name="Kuo R."/>
            <person name="Ohm R.A."/>
            <person name="Bhattacharya S.S."/>
            <person name="Shirouzu T."/>
            <person name="Yoshinaga Y."/>
            <person name="Martin F.M."/>
            <person name="Grigoriev I.V."/>
            <person name="Hibbett D.S."/>
        </authorList>
    </citation>
    <scope>NUCLEOTIDE SEQUENCE [LARGE SCALE GENOMIC DNA]</scope>
    <source>
        <strain evidence="6 7">93-53</strain>
    </source>
</reference>
<name>A0A165C8G1_9APHY</name>
<keyword evidence="4" id="KW-0342">GTP-binding</keyword>
<dbReference type="GO" id="GO:0016020">
    <property type="term" value="C:membrane"/>
    <property type="evidence" value="ECO:0007669"/>
    <property type="project" value="InterPro"/>
</dbReference>
<accession>A0A165C8G1</accession>
<keyword evidence="3" id="KW-0378">Hydrolase</keyword>
<dbReference type="Gene3D" id="3.40.50.300">
    <property type="entry name" value="P-loop containing nucleotide triphosphate hydrolases"/>
    <property type="match status" value="1"/>
</dbReference>
<evidence type="ECO:0000259" key="5">
    <source>
        <dbReference type="PROSITE" id="PS51716"/>
    </source>
</evidence>
<dbReference type="EMBL" id="KV427653">
    <property type="protein sequence ID" value="KZT02382.1"/>
    <property type="molecule type" value="Genomic_DNA"/>
</dbReference>
<dbReference type="InParanoid" id="A0A165C8G1"/>
<dbReference type="PROSITE" id="PS51716">
    <property type="entry name" value="G_IRG"/>
    <property type="match status" value="1"/>
</dbReference>
<dbReference type="AlphaFoldDB" id="A0A165C8G1"/>
<keyword evidence="7" id="KW-1185">Reference proteome</keyword>
<organism evidence="6 7">
    <name type="scientific">Laetiporus sulphureus 93-53</name>
    <dbReference type="NCBI Taxonomy" id="1314785"/>
    <lineage>
        <taxon>Eukaryota</taxon>
        <taxon>Fungi</taxon>
        <taxon>Dikarya</taxon>
        <taxon>Basidiomycota</taxon>
        <taxon>Agaricomycotina</taxon>
        <taxon>Agaricomycetes</taxon>
        <taxon>Polyporales</taxon>
        <taxon>Laetiporus</taxon>
    </lineage>
</organism>
<evidence type="ECO:0000256" key="1">
    <source>
        <dbReference type="ARBA" id="ARBA00005429"/>
    </source>
</evidence>
<protein>
    <recommendedName>
        <fullName evidence="5">IRG-type G domain-containing protein</fullName>
    </recommendedName>
</protein>
<keyword evidence="2" id="KW-0547">Nucleotide-binding</keyword>
<evidence type="ECO:0000256" key="4">
    <source>
        <dbReference type="ARBA" id="ARBA00023134"/>
    </source>
</evidence>
<dbReference type="InterPro" id="IPR051515">
    <property type="entry name" value="IRG"/>
</dbReference>
<gene>
    <name evidence="6" type="ORF">LAESUDRAFT_815409</name>
</gene>
<dbReference type="PANTHER" id="PTHR32341:SF10">
    <property type="entry name" value="INTERFERON-INDUCIBLE GTPASE 5"/>
    <property type="match status" value="1"/>
</dbReference>
<dbReference type="RefSeq" id="XP_040760122.1">
    <property type="nucleotide sequence ID" value="XM_040914684.1"/>
</dbReference>
<dbReference type="Proteomes" id="UP000076871">
    <property type="component" value="Unassembled WGS sequence"/>
</dbReference>
<dbReference type="InterPro" id="IPR027417">
    <property type="entry name" value="P-loop_NTPase"/>
</dbReference>
<dbReference type="GeneID" id="63831711"/>
<evidence type="ECO:0000256" key="2">
    <source>
        <dbReference type="ARBA" id="ARBA00022741"/>
    </source>
</evidence>